<reference evidence="1" key="1">
    <citation type="journal article" date="2015" name="Nature">
        <title>Complex archaea that bridge the gap between prokaryotes and eukaryotes.</title>
        <authorList>
            <person name="Spang A."/>
            <person name="Saw J.H."/>
            <person name="Jorgensen S.L."/>
            <person name="Zaremba-Niedzwiedzka K."/>
            <person name="Martijn J."/>
            <person name="Lind A.E."/>
            <person name="van Eijk R."/>
            <person name="Schleper C."/>
            <person name="Guy L."/>
            <person name="Ettema T.J."/>
        </authorList>
    </citation>
    <scope>NUCLEOTIDE SEQUENCE</scope>
</reference>
<comment type="caution">
    <text evidence="1">The sequence shown here is derived from an EMBL/GenBank/DDBJ whole genome shotgun (WGS) entry which is preliminary data.</text>
</comment>
<gene>
    <name evidence="1" type="ORF">LCGC14_0343230</name>
</gene>
<proteinExistence type="predicted"/>
<accession>A0A0F9TCX1</accession>
<evidence type="ECO:0000313" key="1">
    <source>
        <dbReference type="EMBL" id="KKN79135.1"/>
    </source>
</evidence>
<dbReference type="EMBL" id="LAZR01000252">
    <property type="protein sequence ID" value="KKN79135.1"/>
    <property type="molecule type" value="Genomic_DNA"/>
</dbReference>
<dbReference type="AlphaFoldDB" id="A0A0F9TCX1"/>
<sequence length="690" mass="74293">MATLKVSYHPVDTEVNSNFSARRWRGQTFITPSAFTCTSVKLKMGSTGAKSGDVYLQAVDGSSLPTGSILATVAFDSIDFTGTQALYEFTFVTPVALTNATEYAIVMKSDTATTGLRIYADISTRYPDGIALDSTNGTSWAETTGLDNYFEVYGVTTADFIPSDKKYTRKLVTFSANKIFTGSTPATMTELAAAADDFDTGNPLQATEAYGKVFVANDTDLKVADFVNIKLTTTSLGSSANAPNHSTILTGGSSGAKMVCDYITANTGATTLYGNSITTATFTSGETVTGTNVAGNAVSFTLSANEVSGPHWYDWTVYANDTATYGTMPTTANIIELHIGCLWLMGDTTLPHQWYKTRQNNPWDFLYAKDDAGSAVAGNNTDAGEVGDIIIDAISYSDDFMVFGCAGSLHVMSGNPAAGGRIDLLRNTGLVAPKAWTWDDEGNLYMLSTEGLLRIAKGFGEAENITKLTYPDFIEDLAVDPSLHRLSMAYDSANFGILIAKTTFSDGTNIAWWFDTRSGGLFKEVYPEEASIFSMWKFVADDPSNSALILGCNDGYTREHLKSAKSDDIGGSDELIDSYVTFGPIATSNSVRKAGRVSNMDLFAGGADDGASDDSDPVYVETYESENPQSLIKKIIAGTAYKFRKIFKVSGHKKGNVDRRKVRARWVGFKMGNKTAGESFSLERFDAEGI</sequence>
<name>A0A0F9TCX1_9ZZZZ</name>
<protein>
    <submittedName>
        <fullName evidence="1">Uncharacterized protein</fullName>
    </submittedName>
</protein>
<organism evidence="1">
    <name type="scientific">marine sediment metagenome</name>
    <dbReference type="NCBI Taxonomy" id="412755"/>
    <lineage>
        <taxon>unclassified sequences</taxon>
        <taxon>metagenomes</taxon>
        <taxon>ecological metagenomes</taxon>
    </lineage>
</organism>